<keyword evidence="7" id="KW-1185">Reference proteome</keyword>
<keyword evidence="3 5" id="KW-0732">Signal</keyword>
<organism evidence="6 7">
    <name type="scientific">Talaromyces amestolkiae</name>
    <dbReference type="NCBI Taxonomy" id="1196081"/>
    <lineage>
        <taxon>Eukaryota</taxon>
        <taxon>Fungi</taxon>
        <taxon>Dikarya</taxon>
        <taxon>Ascomycota</taxon>
        <taxon>Pezizomycotina</taxon>
        <taxon>Eurotiomycetes</taxon>
        <taxon>Eurotiomycetidae</taxon>
        <taxon>Eurotiales</taxon>
        <taxon>Trichocomaceae</taxon>
        <taxon>Talaromyces</taxon>
        <taxon>Talaromyces sect. Talaromyces</taxon>
    </lineage>
</organism>
<dbReference type="PROSITE" id="PS00956">
    <property type="entry name" value="HYDROPHOBIN"/>
    <property type="match status" value="1"/>
</dbReference>
<accession>A0A364L765</accession>
<comment type="caution">
    <text evidence="6">The sequence shown here is derived from an EMBL/GenBank/DDBJ whole genome shotgun (WGS) entry which is preliminary data.</text>
</comment>
<evidence type="ECO:0000313" key="6">
    <source>
        <dbReference type="EMBL" id="RAO71670.1"/>
    </source>
</evidence>
<keyword evidence="5" id="KW-0134">Cell wall</keyword>
<dbReference type="InterPro" id="IPR019778">
    <property type="entry name" value="Class_I_Hydrophobin_CS"/>
</dbReference>
<feature type="chain" id="PRO_5016487433" description="Hydrophobin" evidence="5">
    <location>
        <begin position="17"/>
        <end position="152"/>
    </location>
</feature>
<evidence type="ECO:0000256" key="3">
    <source>
        <dbReference type="ARBA" id="ARBA00022729"/>
    </source>
</evidence>
<dbReference type="InterPro" id="IPR001338">
    <property type="entry name" value="Class_I_Hydrophobin"/>
</dbReference>
<dbReference type="Proteomes" id="UP000249363">
    <property type="component" value="Unassembled WGS sequence"/>
</dbReference>
<dbReference type="Pfam" id="PF01185">
    <property type="entry name" value="Hydrophobin"/>
    <property type="match status" value="1"/>
</dbReference>
<dbReference type="GO" id="GO:0009277">
    <property type="term" value="C:fungal-type cell wall"/>
    <property type="evidence" value="ECO:0007669"/>
    <property type="project" value="InterPro"/>
</dbReference>
<feature type="signal peptide" evidence="5">
    <location>
        <begin position="1"/>
        <end position="16"/>
    </location>
</feature>
<evidence type="ECO:0000256" key="4">
    <source>
        <dbReference type="ARBA" id="ARBA00023157"/>
    </source>
</evidence>
<evidence type="ECO:0000256" key="5">
    <source>
        <dbReference type="RuleBase" id="RU365009"/>
    </source>
</evidence>
<reference evidence="6 7" key="1">
    <citation type="journal article" date="2017" name="Biotechnol. Biofuels">
        <title>Differential beta-glucosidase expression as a function of carbon source availability in Talaromyces amestolkiae: a genomic and proteomic approach.</title>
        <authorList>
            <person name="de Eugenio L.I."/>
            <person name="Mendez-Liter J.A."/>
            <person name="Nieto-Dominguez M."/>
            <person name="Alonso L."/>
            <person name="Gil-Munoz J."/>
            <person name="Barriuso J."/>
            <person name="Prieto A."/>
            <person name="Martinez M.J."/>
        </authorList>
    </citation>
    <scope>NUCLEOTIDE SEQUENCE [LARGE SCALE GENOMIC DNA]</scope>
    <source>
        <strain evidence="6 7">CIB</strain>
    </source>
</reference>
<comment type="similarity">
    <text evidence="1 5">Belongs to the fungal hydrophobin family.</text>
</comment>
<protein>
    <recommendedName>
        <fullName evidence="5">Hydrophobin</fullName>
    </recommendedName>
</protein>
<keyword evidence="2 5" id="KW-0964">Secreted</keyword>
<dbReference type="EMBL" id="MIKG01000016">
    <property type="protein sequence ID" value="RAO71670.1"/>
    <property type="molecule type" value="Genomic_DNA"/>
</dbReference>
<evidence type="ECO:0000313" key="7">
    <source>
        <dbReference type="Proteomes" id="UP000249363"/>
    </source>
</evidence>
<dbReference type="AlphaFoldDB" id="A0A364L765"/>
<evidence type="ECO:0000256" key="2">
    <source>
        <dbReference type="ARBA" id="ARBA00022525"/>
    </source>
</evidence>
<proteinExistence type="inferred from homology"/>
<name>A0A364L765_TALAM</name>
<dbReference type="STRING" id="1196081.A0A364L765"/>
<dbReference type="GeneID" id="63796897"/>
<dbReference type="SMART" id="SM00075">
    <property type="entry name" value="HYDRO"/>
    <property type="match status" value="1"/>
</dbReference>
<dbReference type="RefSeq" id="XP_040736185.1">
    <property type="nucleotide sequence ID" value="XM_040880404.1"/>
</dbReference>
<evidence type="ECO:0000256" key="1">
    <source>
        <dbReference type="ARBA" id="ARBA00010446"/>
    </source>
</evidence>
<dbReference type="OrthoDB" id="4225815at2759"/>
<dbReference type="GO" id="GO:0005199">
    <property type="term" value="F:structural constituent of cell wall"/>
    <property type="evidence" value="ECO:0007669"/>
    <property type="project" value="InterPro"/>
</dbReference>
<comment type="subcellular location">
    <subcellularLocation>
        <location evidence="5">Secreted</location>
        <location evidence="5">Cell wall</location>
    </subcellularLocation>
</comment>
<sequence>MQFTTALLALAATAVALPNVGPAPGKGSQVGGQQAFWPVSDDVTVEEAKAACGNDNQIACCDDTTFTGDQVEVVSGPLAGALSDLLGGKNGAKGLGLFDKCSKLNLDLIIGISDLINSQCKQNIACCQGNSADSSGDLIGLNVPCIALGSLL</sequence>
<gene>
    <name evidence="6" type="ORF">BHQ10_007682</name>
</gene>
<keyword evidence="4 5" id="KW-1015">Disulfide bond</keyword>